<dbReference type="GO" id="GO:0005694">
    <property type="term" value="C:chromosome"/>
    <property type="evidence" value="ECO:0007669"/>
    <property type="project" value="UniProtKB-SubCell"/>
</dbReference>
<keyword evidence="7 10" id="KW-0539">Nucleus</keyword>
<dbReference type="GO" id="GO:0006409">
    <property type="term" value="P:tRNA export from nucleus"/>
    <property type="evidence" value="ECO:0007669"/>
    <property type="project" value="TreeGrafter"/>
</dbReference>
<dbReference type="GO" id="GO:0034456">
    <property type="term" value="C:UTP-C complex"/>
    <property type="evidence" value="ECO:0007669"/>
    <property type="project" value="TreeGrafter"/>
</dbReference>
<keyword evidence="19" id="KW-1185">Reference proteome</keyword>
<dbReference type="GO" id="GO:0003723">
    <property type="term" value="F:RNA binding"/>
    <property type="evidence" value="ECO:0007669"/>
    <property type="project" value="UniProtKB-KW"/>
</dbReference>
<feature type="region of interest" description="Disordered" evidence="11">
    <location>
        <begin position="1"/>
        <end position="64"/>
    </location>
</feature>
<dbReference type="InterPro" id="IPR035370">
    <property type="entry name" value="Nrap_D5"/>
</dbReference>
<gene>
    <name evidence="18" type="ORF">BDFB_001083</name>
</gene>
<evidence type="ECO:0000256" key="9">
    <source>
        <dbReference type="ARBA" id="ARBA00035020"/>
    </source>
</evidence>
<evidence type="ECO:0000259" key="16">
    <source>
        <dbReference type="Pfam" id="PF17406"/>
    </source>
</evidence>
<dbReference type="STRING" id="1661398.A0A482W624"/>
<feature type="domain" description="Nrap protein" evidence="14">
    <location>
        <begin position="466"/>
        <end position="611"/>
    </location>
</feature>
<organism evidence="18 19">
    <name type="scientific">Asbolus verrucosus</name>
    <name type="common">Desert ironclad beetle</name>
    <dbReference type="NCBI Taxonomy" id="1661398"/>
    <lineage>
        <taxon>Eukaryota</taxon>
        <taxon>Metazoa</taxon>
        <taxon>Ecdysozoa</taxon>
        <taxon>Arthropoda</taxon>
        <taxon>Hexapoda</taxon>
        <taxon>Insecta</taxon>
        <taxon>Pterygota</taxon>
        <taxon>Neoptera</taxon>
        <taxon>Endopterygota</taxon>
        <taxon>Coleoptera</taxon>
        <taxon>Polyphaga</taxon>
        <taxon>Cucujiformia</taxon>
        <taxon>Tenebrionidae</taxon>
        <taxon>Pimeliinae</taxon>
        <taxon>Asbolus</taxon>
    </lineage>
</organism>
<dbReference type="Gene3D" id="3.30.70.3030">
    <property type="match status" value="1"/>
</dbReference>
<evidence type="ECO:0000256" key="8">
    <source>
        <dbReference type="ARBA" id="ARBA00035000"/>
    </source>
</evidence>
<name>A0A482W624_ASBVE</name>
<dbReference type="InterPro" id="IPR035367">
    <property type="entry name" value="Nrap_D2"/>
</dbReference>
<evidence type="ECO:0000256" key="7">
    <source>
        <dbReference type="ARBA" id="ARBA00023242"/>
    </source>
</evidence>
<evidence type="ECO:0000259" key="14">
    <source>
        <dbReference type="Pfam" id="PF17404"/>
    </source>
</evidence>
<dbReference type="GO" id="GO:0032545">
    <property type="term" value="C:CURI complex"/>
    <property type="evidence" value="ECO:0007669"/>
    <property type="project" value="TreeGrafter"/>
</dbReference>
<dbReference type="Pfam" id="PF17405">
    <property type="entry name" value="Nrap_D4"/>
    <property type="match status" value="1"/>
</dbReference>
<evidence type="ECO:0000259" key="15">
    <source>
        <dbReference type="Pfam" id="PF17405"/>
    </source>
</evidence>
<dbReference type="Pfam" id="PF17407">
    <property type="entry name" value="Nrap_D6"/>
    <property type="match status" value="1"/>
</dbReference>
<feature type="domain" description="Nrap protein" evidence="15">
    <location>
        <begin position="625"/>
        <end position="831"/>
    </location>
</feature>
<feature type="compositionally biased region" description="Basic and acidic residues" evidence="11">
    <location>
        <begin position="41"/>
        <end position="59"/>
    </location>
</feature>
<feature type="domain" description="Nrap protein" evidence="16">
    <location>
        <begin position="835"/>
        <end position="989"/>
    </location>
</feature>
<feature type="domain" description="Nrap protein" evidence="13">
    <location>
        <begin position="324"/>
        <end position="461"/>
    </location>
</feature>
<dbReference type="FunFam" id="1.10.1410.10:FF:000006">
    <property type="entry name" value="Nucleolar protein 6"/>
    <property type="match status" value="1"/>
</dbReference>
<dbReference type="Pfam" id="PF17406">
    <property type="entry name" value="Nrap_D5"/>
    <property type="match status" value="1"/>
</dbReference>
<dbReference type="InterPro" id="IPR035371">
    <property type="entry name" value="Nrap_D6"/>
</dbReference>
<comment type="caution">
    <text evidence="18">The sequence shown here is derived from an EMBL/GenBank/DDBJ whole genome shotgun (WGS) entry which is preliminary data.</text>
</comment>
<evidence type="ECO:0000313" key="19">
    <source>
        <dbReference type="Proteomes" id="UP000292052"/>
    </source>
</evidence>
<comment type="subcellular location">
    <subcellularLocation>
        <location evidence="1">Chromosome</location>
    </subcellularLocation>
    <subcellularLocation>
        <location evidence="2 10">Nucleus</location>
        <location evidence="2 10">Nucleolus</location>
    </subcellularLocation>
</comment>
<dbReference type="Pfam" id="PF17403">
    <property type="entry name" value="Nrap_D2"/>
    <property type="match status" value="1"/>
</dbReference>
<accession>A0A482W624</accession>
<proteinExistence type="inferred from homology"/>
<dbReference type="PANTHER" id="PTHR17972">
    <property type="entry name" value="NUCLEOLAR RNA-ASSOCIATED PROTEIN"/>
    <property type="match status" value="1"/>
</dbReference>
<dbReference type="InterPro" id="IPR035082">
    <property type="entry name" value="Nrap_D1"/>
</dbReference>
<dbReference type="GO" id="GO:0032040">
    <property type="term" value="C:small-subunit processome"/>
    <property type="evidence" value="ECO:0007669"/>
    <property type="project" value="TreeGrafter"/>
</dbReference>
<evidence type="ECO:0000256" key="5">
    <source>
        <dbReference type="ARBA" id="ARBA00022454"/>
    </source>
</evidence>
<evidence type="ECO:0000256" key="1">
    <source>
        <dbReference type="ARBA" id="ARBA00004286"/>
    </source>
</evidence>
<evidence type="ECO:0000259" key="17">
    <source>
        <dbReference type="Pfam" id="PF17407"/>
    </source>
</evidence>
<dbReference type="FunFam" id="1.10.1410.10:FF:000005">
    <property type="entry name" value="Nucleolar protein 6"/>
    <property type="match status" value="1"/>
</dbReference>
<feature type="domain" description="Nrap protein" evidence="17">
    <location>
        <begin position="991"/>
        <end position="1120"/>
    </location>
</feature>
<evidence type="ECO:0000256" key="11">
    <source>
        <dbReference type="SAM" id="MobiDB-lite"/>
    </source>
</evidence>
<evidence type="ECO:0000256" key="2">
    <source>
        <dbReference type="ARBA" id="ARBA00004604"/>
    </source>
</evidence>
<keyword evidence="5" id="KW-0158">Chromosome</keyword>
<evidence type="ECO:0000259" key="12">
    <source>
        <dbReference type="Pfam" id="PF03813"/>
    </source>
</evidence>
<comment type="subunit">
    <text evidence="9">Part of the small subunit (SSU) processome, composed of more than 70 proteins and the RNA chaperone small nucleolar RNA (snoRNA) U3.</text>
</comment>
<dbReference type="Pfam" id="PF03813">
    <property type="entry name" value="Nrap"/>
    <property type="match status" value="1"/>
</dbReference>
<evidence type="ECO:0000256" key="10">
    <source>
        <dbReference type="RuleBase" id="RU364032"/>
    </source>
</evidence>
<evidence type="ECO:0000256" key="3">
    <source>
        <dbReference type="ARBA" id="ARBA00006674"/>
    </source>
</evidence>
<keyword evidence="6 10" id="KW-0694">RNA-binding</keyword>
<dbReference type="OrthoDB" id="10251401at2759"/>
<comment type="function">
    <text evidence="8">Part of the small subunit (SSU) processome, first precursor of the small eukaryotic ribosomal subunit. During the assembly of the SSU processome in the nucleolus, many ribosome biogenesis factors, an RNA chaperone and ribosomal proteins associate with the nascent pre-rRNA and work in concert to generate RNA folding, modifications, rearrangements and cleavage as well as targeted degradation of pre-ribosomal RNA by the RNA exosome.</text>
</comment>
<dbReference type="InterPro" id="IPR035369">
    <property type="entry name" value="Nrap_D4"/>
</dbReference>
<dbReference type="InterPro" id="IPR005554">
    <property type="entry name" value="NOL6/Upt22"/>
</dbReference>
<dbReference type="AlphaFoldDB" id="A0A482W624"/>
<dbReference type="PANTHER" id="PTHR17972:SF0">
    <property type="entry name" value="NUCLEOLAR PROTEIN 6"/>
    <property type="match status" value="1"/>
</dbReference>
<dbReference type="EMBL" id="QDEB01029998">
    <property type="protein sequence ID" value="RZC39988.1"/>
    <property type="molecule type" value="Genomic_DNA"/>
</dbReference>
<evidence type="ECO:0000313" key="18">
    <source>
        <dbReference type="EMBL" id="RZC39988.1"/>
    </source>
</evidence>
<dbReference type="InterPro" id="IPR035368">
    <property type="entry name" value="Nrap_D3"/>
</dbReference>
<dbReference type="Gene3D" id="1.10.1410.10">
    <property type="match status" value="2"/>
</dbReference>
<evidence type="ECO:0000259" key="13">
    <source>
        <dbReference type="Pfam" id="PF17403"/>
    </source>
</evidence>
<dbReference type="GO" id="GO:0006364">
    <property type="term" value="P:rRNA processing"/>
    <property type="evidence" value="ECO:0007669"/>
    <property type="project" value="TreeGrafter"/>
</dbReference>
<dbReference type="Proteomes" id="UP000292052">
    <property type="component" value="Unassembled WGS sequence"/>
</dbReference>
<protein>
    <recommendedName>
        <fullName evidence="4 10">Nucleolar protein 6</fullName>
    </recommendedName>
</protein>
<evidence type="ECO:0000256" key="6">
    <source>
        <dbReference type="ARBA" id="ARBA00022884"/>
    </source>
</evidence>
<feature type="domain" description="Nrap protein" evidence="12">
    <location>
        <begin position="185"/>
        <end position="317"/>
    </location>
</feature>
<sequence length="1123" mass="128922">MHLSDEEQNWGGDSSAESTDSEKPSTKGKPRGSSNTPLKRVKYEDITSERPNKKPKNELYKPPTVEELNELKETQNLYNNNLFRLQIEELVKEVKIKNKHQNAFAAWYQSFQSFLDELPEYDIPLSEIRLKNKKKLTDEQKFVNEIVSESIKCDQDFVMKFVKPEGVETFGLHKMNALAGPKLAVNINLKIPKACFNVKDYLNNRYFVKRYYFLAYVAYFLKTKDICGEIQWILHNNNRLLPIIQIKMKDSEKILIKLFATPTENYFKASRFLSDINNVKVNVFNSENITEAPTLFYNSSLAHDVTLTINNSFIEESLSELGNVQEAIKLIYIWLVQRELNVGLGSFTEDLVVYFMVYLVSKKKINKHMSSYQVIRNFWNFIDATDLTANPISICDDLKPEVLDNFRENFDVVFLDKTGCYNIASFLNLDVYKKIKSECAIAFKLLDDGGINSFHSLFITKLPKELQYDLILNIKSESNFENIIDRMDDDERTKFLGLPELFVVKNICNTLHRGLNKRALLIVPFLDSGKSKTVSFGVNLDPSHAFNFLEMGPAVNDSKEKEFREFWGDLSSDRRFKDGSVCVAVYFKTETTKGKREIIRIVVDWICSRKLNLEYKLHYDDFDDLLVNKKVTASYPMGTNEECCLKVIAASDDLGKKLRTLEMPLTITSVQGISDTFSFTETFPPIAMNFKCGNKITSALHNNIIINDKRLRVVPRYVKPVECVLQLEHSSKWPKDLDGIRHMKTAFYLEISKLLAKKHKIVSSVKPEVLDVLYGGYVFRYQLYLSREIGLLKKESTSNGAIVYKDTPESREMEKKLNILPKLTGALKGLQSQNPSFGPATALIKRWLRSHLIDNHHFPDVVINLLNASLYLNQSAFIAACTPQIGFLRFLKFFAELQYHIQPVVVNFNDGISKETITEIDSKLLQNREACPHLFIATPYDGCESLFTKAAPSKEVLRRVKQLASETLSCVTSMVREENLVKVRDLFVPNLEGFNVIIHLRPLLNPVRHEQVIGDELEGQVHLKAFNAEESTKVPVTDFNPVQLYLRDLRNNYGEFANFFHDTYGGNIIGVLWIPKALEEMEFKVSHVNGRKLVDNKLVLNIDSLIEDFYILGKGLVKSIDKR</sequence>
<dbReference type="Pfam" id="PF17404">
    <property type="entry name" value="Nrap_D3"/>
    <property type="match status" value="1"/>
</dbReference>
<reference evidence="18 19" key="1">
    <citation type="submission" date="2017-03" db="EMBL/GenBank/DDBJ databases">
        <title>Genome of the blue death feigning beetle - Asbolus verrucosus.</title>
        <authorList>
            <person name="Rider S.D."/>
        </authorList>
    </citation>
    <scope>NUCLEOTIDE SEQUENCE [LARGE SCALE GENOMIC DNA]</scope>
    <source>
        <strain evidence="18">Butters</strain>
        <tissue evidence="18">Head and leg muscle</tissue>
    </source>
</reference>
<comment type="similarity">
    <text evidence="3 10">Belongs to the NRAP family.</text>
</comment>
<evidence type="ECO:0000256" key="4">
    <source>
        <dbReference type="ARBA" id="ARBA00016437"/>
    </source>
</evidence>